<sequence>MADHEHTGLPELPKELAKQFGLLEQKFVRAEVDQIRSGITRFRPLLKERDEAIANSPLKDTFWTQVFANAPPDVDEYVLESDAAVLGTALQSLSVERFEVDDQGNGEPRSFRLIFEFRPADNEHFDNEKLVKDFYWRKQITRSPAGLKRWEGLVSEPVRINWKTGQDLTRGVLDAACDLAEAEKKNKGDRKELPEFKKLQSKIEESHEHDDGKDADDDDFSLGALSPAGTSFFSLFGYRGRSVSAEESQAATKEDDERFEKLLKGEQVEDDEENEDDDDEDDDEAAEIFRDGDELAIALAEDLYTHAFKYFGGSADDEDLSELMDGEDEDDDEGEEERPRKKTKV</sequence>
<keyword evidence="2" id="KW-1185">Reference proteome</keyword>
<dbReference type="Proteomes" id="UP001177260">
    <property type="component" value="Unassembled WGS sequence"/>
</dbReference>
<proteinExistence type="predicted"/>
<reference evidence="1 2" key="1">
    <citation type="journal article" date="2023" name="ACS Omega">
        <title>Identification of the Neoaspergillic Acid Biosynthesis Gene Cluster by Establishing an In Vitro CRISPR-Ribonucleoprotein Genetic System in Aspergillus melleus.</title>
        <authorList>
            <person name="Yuan B."/>
            <person name="Grau M.F."/>
            <person name="Murata R.M."/>
            <person name="Torok T."/>
            <person name="Venkateswaran K."/>
            <person name="Stajich J.E."/>
            <person name="Wang C.C.C."/>
        </authorList>
    </citation>
    <scope>NUCLEOTIDE SEQUENCE [LARGE SCALE GENOMIC DNA]</scope>
    <source>
        <strain evidence="1 2">IMV 1140</strain>
    </source>
</reference>
<evidence type="ECO:0000313" key="1">
    <source>
        <dbReference type="EMBL" id="KAK1144409.1"/>
    </source>
</evidence>
<protein>
    <submittedName>
        <fullName evidence="1">Uncharacterized protein</fullName>
    </submittedName>
</protein>
<accession>A0ACC3B317</accession>
<evidence type="ECO:0000313" key="2">
    <source>
        <dbReference type="Proteomes" id="UP001177260"/>
    </source>
</evidence>
<comment type="caution">
    <text evidence="1">The sequence shown here is derived from an EMBL/GenBank/DDBJ whole genome shotgun (WGS) entry which is preliminary data.</text>
</comment>
<name>A0ACC3B317_9EURO</name>
<organism evidence="1 2">
    <name type="scientific">Aspergillus melleus</name>
    <dbReference type="NCBI Taxonomy" id="138277"/>
    <lineage>
        <taxon>Eukaryota</taxon>
        <taxon>Fungi</taxon>
        <taxon>Dikarya</taxon>
        <taxon>Ascomycota</taxon>
        <taxon>Pezizomycotina</taxon>
        <taxon>Eurotiomycetes</taxon>
        <taxon>Eurotiomycetidae</taxon>
        <taxon>Eurotiales</taxon>
        <taxon>Aspergillaceae</taxon>
        <taxon>Aspergillus</taxon>
        <taxon>Aspergillus subgen. Circumdati</taxon>
    </lineage>
</organism>
<gene>
    <name evidence="1" type="ORF">N8T08_005562</name>
</gene>
<dbReference type="EMBL" id="JAOPJF010000031">
    <property type="protein sequence ID" value="KAK1144409.1"/>
    <property type="molecule type" value="Genomic_DNA"/>
</dbReference>